<dbReference type="HAMAP" id="MF_00140_B">
    <property type="entry name" value="Trp_tRNA_synth_B"/>
    <property type="match status" value="1"/>
</dbReference>
<dbReference type="GO" id="GO:0005524">
    <property type="term" value="F:ATP binding"/>
    <property type="evidence" value="ECO:0007669"/>
    <property type="project" value="UniProtKB-KW"/>
</dbReference>
<dbReference type="InterPro" id="IPR002306">
    <property type="entry name" value="Trp-tRNA-ligase"/>
</dbReference>
<dbReference type="GeneID" id="108741130"/>
<evidence type="ECO:0000256" key="12">
    <source>
        <dbReference type="ARBA" id="ARBA00069760"/>
    </source>
</evidence>
<evidence type="ECO:0000313" key="15">
    <source>
        <dbReference type="Proteomes" id="UP000192223"/>
    </source>
</evidence>
<evidence type="ECO:0000256" key="6">
    <source>
        <dbReference type="ARBA" id="ARBA00022840"/>
    </source>
</evidence>
<dbReference type="FunFam" id="1.10.240.10:FF:000002">
    <property type="entry name" value="Tryptophan--tRNA ligase"/>
    <property type="match status" value="1"/>
</dbReference>
<dbReference type="Gene3D" id="1.10.240.10">
    <property type="entry name" value="Tyrosyl-Transfer RNA Synthetase"/>
    <property type="match status" value="1"/>
</dbReference>
<keyword evidence="7 14" id="KW-0648">Protein biosynthesis</keyword>
<protein>
    <recommendedName>
        <fullName evidence="12">Tryptophan--tRNA ligase, mitochondrial</fullName>
        <ecNumber evidence="3">6.1.1.2</ecNumber>
    </recommendedName>
    <alternativeName>
        <fullName evidence="13">(Mt)TrpRS</fullName>
    </alternativeName>
    <alternativeName>
        <fullName evidence="9">Tryptophanyl-tRNA synthetase</fullName>
    </alternativeName>
</protein>
<evidence type="ECO:0000256" key="3">
    <source>
        <dbReference type="ARBA" id="ARBA00013161"/>
    </source>
</evidence>
<evidence type="ECO:0000256" key="1">
    <source>
        <dbReference type="ARBA" id="ARBA00004305"/>
    </source>
</evidence>
<dbReference type="Gene3D" id="3.40.50.620">
    <property type="entry name" value="HUPs"/>
    <property type="match status" value="1"/>
</dbReference>
<dbReference type="PROSITE" id="PS00178">
    <property type="entry name" value="AA_TRNA_LIGASE_I"/>
    <property type="match status" value="1"/>
</dbReference>
<dbReference type="EC" id="6.1.1.2" evidence="3"/>
<dbReference type="PRINTS" id="PR01039">
    <property type="entry name" value="TRNASYNTHTRP"/>
</dbReference>
<proteinExistence type="inferred from homology"/>
<dbReference type="CDD" id="cd00806">
    <property type="entry name" value="TrpRS_core"/>
    <property type="match status" value="1"/>
</dbReference>
<sequence length="373" mass="42077">MFISKKIQKCFILSILNSTRYINTKSNTGKFPRKIFSGIQPTGSMHLGNYFGAITQWIDLQHKNEDITVSVVDLHSITLPQDPNVLPKSILEMTATLLACGIDPNKSVIFQQSRVLQHTELFWYLGCICTMARLAHLPQYKEKSALLKDVLLGIFIYPVLQAADILVHKATHVPVGEDQIQQLQLCQELAQMFNKKFGTVFPIPRTLLSEKGSARIRSLREPSKKMSKSDPDSKSRICLTDASDDIVKKIKKAVTDFTSAVTYDPESRPGVSNLILIHSLISGKQPQVIVEESQYLDTLKYKHLVADVIIEHLLPIKKKIEAYIANPEYLDQVLREGSEKAQATAEETMVEVRRKVGINFLEKLKEESSFIVI</sequence>
<dbReference type="InterPro" id="IPR002305">
    <property type="entry name" value="aa-tRNA-synth_Ic"/>
</dbReference>
<dbReference type="InterPro" id="IPR014729">
    <property type="entry name" value="Rossmann-like_a/b/a_fold"/>
</dbReference>
<dbReference type="InterPro" id="IPR050203">
    <property type="entry name" value="Trp-tRNA_synthetase"/>
</dbReference>
<evidence type="ECO:0000256" key="11">
    <source>
        <dbReference type="ARBA" id="ARBA00059972"/>
    </source>
</evidence>
<dbReference type="PANTHER" id="PTHR43766:SF1">
    <property type="entry name" value="TRYPTOPHAN--TRNA LIGASE, MITOCHONDRIAL"/>
    <property type="match status" value="1"/>
</dbReference>
<dbReference type="RefSeq" id="XP_018331294.1">
    <property type="nucleotide sequence ID" value="XM_018475792.1"/>
</dbReference>
<keyword evidence="15" id="KW-1185">Reference proteome</keyword>
<dbReference type="GO" id="GO:0070183">
    <property type="term" value="P:mitochondrial tryptophanyl-tRNA aminoacylation"/>
    <property type="evidence" value="ECO:0007669"/>
    <property type="project" value="TreeGrafter"/>
</dbReference>
<evidence type="ECO:0000256" key="13">
    <source>
        <dbReference type="ARBA" id="ARBA00080951"/>
    </source>
</evidence>
<dbReference type="PANTHER" id="PTHR43766">
    <property type="entry name" value="TRYPTOPHAN--TRNA LIGASE, MITOCHONDRIAL"/>
    <property type="match status" value="1"/>
</dbReference>
<dbReference type="FunFam" id="3.40.50.620:FF:000082">
    <property type="entry name" value="MSW1p Mitochondrial tryptophanyl-tRNA synthetase"/>
    <property type="match status" value="1"/>
</dbReference>
<evidence type="ECO:0000256" key="4">
    <source>
        <dbReference type="ARBA" id="ARBA00022598"/>
    </source>
</evidence>
<dbReference type="OrthoDB" id="15808at2759"/>
<dbReference type="InParanoid" id="A0A1W4X5F1"/>
<dbReference type="InterPro" id="IPR024109">
    <property type="entry name" value="Trp-tRNA-ligase_bac-type"/>
</dbReference>
<evidence type="ECO:0000256" key="8">
    <source>
        <dbReference type="ARBA" id="ARBA00023146"/>
    </source>
</evidence>
<reference evidence="16" key="1">
    <citation type="submission" date="2025-08" db="UniProtKB">
        <authorList>
            <consortium name="RefSeq"/>
        </authorList>
    </citation>
    <scope>IDENTIFICATION</scope>
    <source>
        <tissue evidence="16">Entire body</tissue>
    </source>
</reference>
<comment type="subcellular location">
    <subcellularLocation>
        <location evidence="1">Mitochondrion matrix</location>
    </subcellularLocation>
</comment>
<dbReference type="KEGG" id="apln:108741130"/>
<evidence type="ECO:0000256" key="2">
    <source>
        <dbReference type="ARBA" id="ARBA00005594"/>
    </source>
</evidence>
<evidence type="ECO:0000256" key="14">
    <source>
        <dbReference type="RuleBase" id="RU363036"/>
    </source>
</evidence>
<keyword evidence="5 14" id="KW-0547">Nucleotide-binding</keyword>
<comment type="similarity">
    <text evidence="2 14">Belongs to the class-I aminoacyl-tRNA synthetase family.</text>
</comment>
<evidence type="ECO:0000256" key="5">
    <source>
        <dbReference type="ARBA" id="ARBA00022741"/>
    </source>
</evidence>
<dbReference type="GO" id="GO:0005759">
    <property type="term" value="C:mitochondrial matrix"/>
    <property type="evidence" value="ECO:0007669"/>
    <property type="project" value="UniProtKB-SubCell"/>
</dbReference>
<evidence type="ECO:0000256" key="7">
    <source>
        <dbReference type="ARBA" id="ARBA00022917"/>
    </source>
</evidence>
<dbReference type="NCBIfam" id="TIGR00233">
    <property type="entry name" value="trpS"/>
    <property type="match status" value="1"/>
</dbReference>
<organism evidence="15 16">
    <name type="scientific">Agrilus planipennis</name>
    <name type="common">Emerald ash borer</name>
    <name type="synonym">Agrilus marcopoli</name>
    <dbReference type="NCBI Taxonomy" id="224129"/>
    <lineage>
        <taxon>Eukaryota</taxon>
        <taxon>Metazoa</taxon>
        <taxon>Ecdysozoa</taxon>
        <taxon>Arthropoda</taxon>
        <taxon>Hexapoda</taxon>
        <taxon>Insecta</taxon>
        <taxon>Pterygota</taxon>
        <taxon>Neoptera</taxon>
        <taxon>Endopterygota</taxon>
        <taxon>Coleoptera</taxon>
        <taxon>Polyphaga</taxon>
        <taxon>Elateriformia</taxon>
        <taxon>Buprestoidea</taxon>
        <taxon>Buprestidae</taxon>
        <taxon>Agrilinae</taxon>
        <taxon>Agrilus</taxon>
    </lineage>
</organism>
<dbReference type="Pfam" id="PF00579">
    <property type="entry name" value="tRNA-synt_1b"/>
    <property type="match status" value="1"/>
</dbReference>
<keyword evidence="8 14" id="KW-0030">Aminoacyl-tRNA synthetase</keyword>
<evidence type="ECO:0000313" key="16">
    <source>
        <dbReference type="RefSeq" id="XP_018331294.1"/>
    </source>
</evidence>
<evidence type="ECO:0000256" key="9">
    <source>
        <dbReference type="ARBA" id="ARBA00030268"/>
    </source>
</evidence>
<evidence type="ECO:0000256" key="10">
    <source>
        <dbReference type="ARBA" id="ARBA00049929"/>
    </source>
</evidence>
<comment type="catalytic activity">
    <reaction evidence="10">
        <text>tRNA(Trp) + L-tryptophan + ATP = L-tryptophyl-tRNA(Trp) + AMP + diphosphate + H(+)</text>
        <dbReference type="Rhea" id="RHEA:24080"/>
        <dbReference type="Rhea" id="RHEA-COMP:9671"/>
        <dbReference type="Rhea" id="RHEA-COMP:9705"/>
        <dbReference type="ChEBI" id="CHEBI:15378"/>
        <dbReference type="ChEBI" id="CHEBI:30616"/>
        <dbReference type="ChEBI" id="CHEBI:33019"/>
        <dbReference type="ChEBI" id="CHEBI:57912"/>
        <dbReference type="ChEBI" id="CHEBI:78442"/>
        <dbReference type="ChEBI" id="CHEBI:78535"/>
        <dbReference type="ChEBI" id="CHEBI:456215"/>
        <dbReference type="EC" id="6.1.1.2"/>
    </reaction>
</comment>
<keyword evidence="6 14" id="KW-0067">ATP-binding</keyword>
<dbReference type="CTD" id="39989"/>
<accession>A0A1W4X5F1</accession>
<dbReference type="SUPFAM" id="SSF52374">
    <property type="entry name" value="Nucleotidylyl transferase"/>
    <property type="match status" value="1"/>
</dbReference>
<dbReference type="InterPro" id="IPR001412">
    <property type="entry name" value="aa-tRNA-synth_I_CS"/>
</dbReference>
<dbReference type="AlphaFoldDB" id="A0A1W4X5F1"/>
<name>A0A1W4X5F1_AGRPL</name>
<dbReference type="STRING" id="224129.A0A1W4X5F1"/>
<keyword evidence="4 14" id="KW-0436">Ligase</keyword>
<dbReference type="GO" id="GO:0004830">
    <property type="term" value="F:tryptophan-tRNA ligase activity"/>
    <property type="evidence" value="ECO:0007669"/>
    <property type="project" value="UniProtKB-EC"/>
</dbReference>
<comment type="function">
    <text evidence="11">Catalyzes the attachment of tryptophan to tRNA(Trp) in a two-step reaction: tryptophan is first activated by ATP to form Trp-AMP and then transferred to the acceptor end of tRNA(Trp).</text>
</comment>
<dbReference type="Proteomes" id="UP000192223">
    <property type="component" value="Unplaced"/>
</dbReference>
<gene>
    <name evidence="16" type="primary">LOC108741130</name>
</gene>
<dbReference type="FunCoup" id="A0A1W4X5F1">
    <property type="interactions" value="239"/>
</dbReference>